<dbReference type="Pfam" id="PF26086">
    <property type="entry name" value="Niban2"/>
    <property type="match status" value="1"/>
</dbReference>
<feature type="transmembrane region" description="Helical" evidence="3">
    <location>
        <begin position="495"/>
        <end position="514"/>
    </location>
</feature>
<name>A0A6I8NY63_ORNAN</name>
<evidence type="ECO:0000313" key="6">
    <source>
        <dbReference type="Proteomes" id="UP000002279"/>
    </source>
</evidence>
<dbReference type="OMA" id="PCYRAQL"/>
<dbReference type="InterPro" id="IPR059060">
    <property type="entry name" value="Niban_1/2/3_dom"/>
</dbReference>
<comment type="similarity">
    <text evidence="1">Belongs to the Niban family.</text>
</comment>
<reference evidence="5" key="2">
    <citation type="submission" date="2025-08" db="UniProtKB">
        <authorList>
            <consortium name="Ensembl"/>
        </authorList>
    </citation>
    <scope>IDENTIFICATION</scope>
    <source>
        <strain evidence="5">Glennie</strain>
    </source>
</reference>
<proteinExistence type="inferred from homology"/>
<dbReference type="CDD" id="cd23949">
    <property type="entry name" value="Niban-like"/>
    <property type="match status" value="1"/>
</dbReference>
<accession>A0A6I8NY63</accession>
<dbReference type="Pfam" id="PF26089">
    <property type="entry name" value="PH_Niban2"/>
    <property type="match status" value="1"/>
</dbReference>
<dbReference type="PANTHER" id="PTHR14392">
    <property type="entry name" value="NIBAN FAMILY MEMBER"/>
    <property type="match status" value="1"/>
</dbReference>
<dbReference type="PANTHER" id="PTHR14392:SF4">
    <property type="entry name" value="PROTEIN NIBAN 3"/>
    <property type="match status" value="1"/>
</dbReference>
<reference evidence="5 6" key="1">
    <citation type="journal article" date="2008" name="Nature">
        <title>Genome analysis of the platypus reveals unique signatures of evolution.</title>
        <authorList>
            <person name="Warren W.C."/>
            <person name="Hillier L.W."/>
            <person name="Marshall Graves J.A."/>
            <person name="Birney E."/>
            <person name="Ponting C.P."/>
            <person name="Grutzner F."/>
            <person name="Belov K."/>
            <person name="Miller W."/>
            <person name="Clarke L."/>
            <person name="Chinwalla A.T."/>
            <person name="Yang S.P."/>
            <person name="Heger A."/>
            <person name="Locke D.P."/>
            <person name="Miethke P."/>
            <person name="Waters P.D."/>
            <person name="Veyrunes F."/>
            <person name="Fulton L."/>
            <person name="Fulton B."/>
            <person name="Graves T."/>
            <person name="Wallis J."/>
            <person name="Puente X.S."/>
            <person name="Lopez-Otin C."/>
            <person name="Ordonez G.R."/>
            <person name="Eichler E.E."/>
            <person name="Chen L."/>
            <person name="Cheng Z."/>
            <person name="Deakin J.E."/>
            <person name="Alsop A."/>
            <person name="Thompson K."/>
            <person name="Kirby P."/>
            <person name="Papenfuss A.T."/>
            <person name="Wakefield M.J."/>
            <person name="Olender T."/>
            <person name="Lancet D."/>
            <person name="Huttley G.A."/>
            <person name="Smit A.F."/>
            <person name="Pask A."/>
            <person name="Temple-Smith P."/>
            <person name="Batzer M.A."/>
            <person name="Walker J.A."/>
            <person name="Konkel M.K."/>
            <person name="Harris R.S."/>
            <person name="Whittington C.M."/>
            <person name="Wong E.S."/>
            <person name="Gemmell N.J."/>
            <person name="Buschiazzo E."/>
            <person name="Vargas Jentzsch I.M."/>
            <person name="Merkel A."/>
            <person name="Schmitz J."/>
            <person name="Zemann A."/>
            <person name="Churakov G."/>
            <person name="Kriegs J.O."/>
            <person name="Brosius J."/>
            <person name="Murchison E.P."/>
            <person name="Sachidanandam R."/>
            <person name="Smith C."/>
            <person name="Hannon G.J."/>
            <person name="Tsend-Ayush E."/>
            <person name="McMillan D."/>
            <person name="Attenborough R."/>
            <person name="Rens W."/>
            <person name="Ferguson-Smith M."/>
            <person name="Lefevre C.M."/>
            <person name="Sharp J.A."/>
            <person name="Nicholas K.R."/>
            <person name="Ray D.A."/>
            <person name="Kube M."/>
            <person name="Reinhardt R."/>
            <person name="Pringle T.H."/>
            <person name="Taylor J."/>
            <person name="Jones R.C."/>
            <person name="Nixon B."/>
            <person name="Dacheux J.L."/>
            <person name="Niwa H."/>
            <person name="Sekita Y."/>
            <person name="Huang X."/>
            <person name="Stark A."/>
            <person name="Kheradpour P."/>
            <person name="Kellis M."/>
            <person name="Flicek P."/>
            <person name="Chen Y."/>
            <person name="Webber C."/>
            <person name="Hardison R."/>
            <person name="Nelson J."/>
            <person name="Hallsworth-Pepin K."/>
            <person name="Delehaunty K."/>
            <person name="Markovic C."/>
            <person name="Minx P."/>
            <person name="Feng Y."/>
            <person name="Kremitzki C."/>
            <person name="Mitreva M."/>
            <person name="Glasscock J."/>
            <person name="Wylie T."/>
            <person name="Wohldmann P."/>
            <person name="Thiru P."/>
            <person name="Nhan M.N."/>
            <person name="Pohl C.S."/>
            <person name="Smith S.M."/>
            <person name="Hou S."/>
            <person name="Nefedov M."/>
            <person name="de Jong P.J."/>
            <person name="Renfree M.B."/>
            <person name="Mardis E.R."/>
            <person name="Wilson R.K."/>
        </authorList>
    </citation>
    <scope>NUCLEOTIDE SEQUENCE [LARGE SCALE GENOMIC DNA]</scope>
    <source>
        <strain evidence="5 6">Glennie</strain>
    </source>
</reference>
<protein>
    <recommendedName>
        <fullName evidence="4">Niban 1/2/3 domain-containing protein</fullName>
    </recommendedName>
</protein>
<evidence type="ECO:0000256" key="1">
    <source>
        <dbReference type="ARBA" id="ARBA00010251"/>
    </source>
</evidence>
<dbReference type="InParanoid" id="A0A6I8NY63"/>
<keyword evidence="3" id="KW-0472">Membrane</keyword>
<evidence type="ECO:0000256" key="3">
    <source>
        <dbReference type="SAM" id="Phobius"/>
    </source>
</evidence>
<keyword evidence="3" id="KW-0812">Transmembrane</keyword>
<keyword evidence="6" id="KW-1185">Reference proteome</keyword>
<dbReference type="Proteomes" id="UP000002279">
    <property type="component" value="Chromosome X2"/>
</dbReference>
<dbReference type="InterPro" id="IPR026088">
    <property type="entry name" value="Niban-like"/>
</dbReference>
<evidence type="ECO:0000313" key="5">
    <source>
        <dbReference type="Ensembl" id="ENSOANP00000046320.1"/>
    </source>
</evidence>
<organism evidence="5 6">
    <name type="scientific">Ornithorhynchus anatinus</name>
    <name type="common">Duckbill platypus</name>
    <dbReference type="NCBI Taxonomy" id="9258"/>
    <lineage>
        <taxon>Eukaryota</taxon>
        <taxon>Metazoa</taxon>
        <taxon>Chordata</taxon>
        <taxon>Craniata</taxon>
        <taxon>Vertebrata</taxon>
        <taxon>Euteleostomi</taxon>
        <taxon>Mammalia</taxon>
        <taxon>Monotremata</taxon>
        <taxon>Ornithorhynchidae</taxon>
        <taxon>Ornithorhynchus</taxon>
    </lineage>
</organism>
<evidence type="ECO:0000256" key="2">
    <source>
        <dbReference type="SAM" id="MobiDB-lite"/>
    </source>
</evidence>
<evidence type="ECO:0000259" key="4">
    <source>
        <dbReference type="Pfam" id="PF26086"/>
    </source>
</evidence>
<dbReference type="AlphaFoldDB" id="A0A6I8NY63"/>
<reference evidence="5" key="3">
    <citation type="submission" date="2025-09" db="UniProtKB">
        <authorList>
            <consortium name="Ensembl"/>
        </authorList>
    </citation>
    <scope>IDENTIFICATION</scope>
    <source>
        <strain evidence="5">Glennie</strain>
    </source>
</reference>
<keyword evidence="3" id="KW-1133">Transmembrane helix</keyword>
<dbReference type="Bgee" id="ENSOANG00000014606">
    <property type="expression patterns" value="Expressed in adult mammalian kidney and 7 other cell types or tissues"/>
</dbReference>
<dbReference type="FunCoup" id="A0A6I8NY63">
    <property type="interactions" value="8"/>
</dbReference>
<feature type="domain" description="Niban 1/2/3" evidence="4">
    <location>
        <begin position="305"/>
        <end position="475"/>
    </location>
</feature>
<sequence>APTACSAPVQKEKQRRTVALARNFMPYYRRHLASVFLRKISRELDPQGQPGPQLMQRKVSVGFIGEGWLGAAGGTNPFPSGKGCEPRGSTALTGYTLVTSGRDYISLVVDSVCQGLGDPSQWGPDPITEPPMPFSIYLYHPFRQHFCFCMATAESQHSWKCALSEGIRHRSTVLQRRKSLDVEAFLDAVQFYRQEKGCYGVDDLLLGTEPEILTNLLMEDLLPVLQDQNLPPLQGLASRWTFLEEVYTLVLAQISDELQDFQKEKEELHRELEKKIRPDVGEMLALRNHIAQQLQRMVRGPADGCCCREVDPMLGGIGDKLLSPISTGMCMVRLIFTRRIDQLLRNLQNVHSVRVLKEEICSLSAMPWDSVLMRPCYKKAELYWSSLQGFKERFGFCGTTSLVLGAQDLMQQLLENSVYTFQQLSDRHLNSAINRSQVTQVLEKVKGRVLKKFDSDSSFAQKQFVEEWVIQIFSPFLLRSLETSCKLVSMKPRRHLLGINIIVTIIITVLVVFIKHYVLRTIQSAEVSSLLSPRAVLFLPGRTALYPLTIPHAKSQWRVYLVVPIGCRENVLDTYCTRRLGAFSNSRRQSLPSKTLQSNGGARQTHTVYMQ</sequence>
<dbReference type="GeneTree" id="ENSGT00940000154149"/>
<feature type="region of interest" description="Disordered" evidence="2">
    <location>
        <begin position="591"/>
        <end position="611"/>
    </location>
</feature>
<dbReference type="Ensembl" id="ENSOANT00000072151.1">
    <property type="protein sequence ID" value="ENSOANP00000046320.1"/>
    <property type="gene ID" value="ENSOANG00000014606.4"/>
</dbReference>